<dbReference type="PROSITE" id="PS51371">
    <property type="entry name" value="CBS"/>
    <property type="match status" value="4"/>
</dbReference>
<dbReference type="SUPFAM" id="SSF54277">
    <property type="entry name" value="CAD &amp; PB1 domains"/>
    <property type="match status" value="1"/>
</dbReference>
<feature type="domain" description="CBS" evidence="6">
    <location>
        <begin position="159"/>
        <end position="214"/>
    </location>
</feature>
<evidence type="ECO:0000259" key="7">
    <source>
        <dbReference type="PROSITE" id="PS51745"/>
    </source>
</evidence>
<gene>
    <name evidence="8" type="ORF">OIU85_019328</name>
</gene>
<dbReference type="Pfam" id="PF00571">
    <property type="entry name" value="CBS"/>
    <property type="match status" value="4"/>
</dbReference>
<keyword evidence="5" id="KW-0812">Transmembrane</keyword>
<evidence type="ECO:0000259" key="6">
    <source>
        <dbReference type="PROSITE" id="PS51371"/>
    </source>
</evidence>
<keyword evidence="2" id="KW-0677">Repeat</keyword>
<organism evidence="8 9">
    <name type="scientific">Salix viminalis</name>
    <name type="common">Common osier</name>
    <name type="synonym">Basket willow</name>
    <dbReference type="NCBI Taxonomy" id="40686"/>
    <lineage>
        <taxon>Eukaryota</taxon>
        <taxon>Viridiplantae</taxon>
        <taxon>Streptophyta</taxon>
        <taxon>Embryophyta</taxon>
        <taxon>Tracheophyta</taxon>
        <taxon>Spermatophyta</taxon>
        <taxon>Magnoliopsida</taxon>
        <taxon>eudicotyledons</taxon>
        <taxon>Gunneridae</taxon>
        <taxon>Pentapetalae</taxon>
        <taxon>rosids</taxon>
        <taxon>fabids</taxon>
        <taxon>Malpighiales</taxon>
        <taxon>Salicaceae</taxon>
        <taxon>Saliceae</taxon>
        <taxon>Salix</taxon>
    </lineage>
</organism>
<evidence type="ECO:0000256" key="5">
    <source>
        <dbReference type="SAM" id="Phobius"/>
    </source>
</evidence>
<feature type="compositionally biased region" description="Polar residues" evidence="4">
    <location>
        <begin position="66"/>
        <end position="81"/>
    </location>
</feature>
<dbReference type="SMART" id="SM00666">
    <property type="entry name" value="PB1"/>
    <property type="match status" value="1"/>
</dbReference>
<proteinExistence type="predicted"/>
<dbReference type="CDD" id="cd17781">
    <property type="entry name" value="CBS_pair_MUG70_1"/>
    <property type="match status" value="1"/>
</dbReference>
<protein>
    <submittedName>
        <fullName evidence="8">AMP-ACTIVATED PROTEIN KINASE GAMMA REGULATORY SUBUNIT</fullName>
    </submittedName>
</protein>
<reference evidence="8" key="1">
    <citation type="submission" date="2022-11" db="EMBL/GenBank/DDBJ databases">
        <authorList>
            <person name="Hyden B.L."/>
            <person name="Feng K."/>
            <person name="Yates T."/>
            <person name="Jawdy S."/>
            <person name="Smart L.B."/>
            <person name="Muchero W."/>
        </authorList>
    </citation>
    <scope>NUCLEOTIDE SEQUENCE</scope>
    <source>
        <tissue evidence="8">Shoot tip</tissue>
    </source>
</reference>
<feature type="domain" description="CBS" evidence="6">
    <location>
        <begin position="327"/>
        <end position="383"/>
    </location>
</feature>
<dbReference type="SMART" id="SM00116">
    <property type="entry name" value="CBS"/>
    <property type="match status" value="4"/>
</dbReference>
<dbReference type="CDD" id="cd06409">
    <property type="entry name" value="PB1_MUG70"/>
    <property type="match status" value="1"/>
</dbReference>
<feature type="compositionally biased region" description="Low complexity" evidence="4">
    <location>
        <begin position="46"/>
        <end position="65"/>
    </location>
</feature>
<evidence type="ECO:0000256" key="1">
    <source>
        <dbReference type="ARBA" id="ARBA00011726"/>
    </source>
</evidence>
<dbReference type="Proteomes" id="UP001151529">
    <property type="component" value="Chromosome 5"/>
</dbReference>
<dbReference type="Pfam" id="PF24046">
    <property type="entry name" value="At4g08330"/>
    <property type="match status" value="1"/>
</dbReference>
<dbReference type="SUPFAM" id="SSF54631">
    <property type="entry name" value="CBS-domain pair"/>
    <property type="match status" value="2"/>
</dbReference>
<comment type="subunit">
    <text evidence="1">Homodimers and heterodimers.</text>
</comment>
<dbReference type="InterPro" id="IPR053793">
    <property type="entry name" value="PB1-like"/>
</dbReference>
<keyword evidence="9" id="KW-1185">Reference proteome</keyword>
<evidence type="ECO:0000313" key="8">
    <source>
        <dbReference type="EMBL" id="KAJ6737254.1"/>
    </source>
</evidence>
<dbReference type="Pfam" id="PF00564">
    <property type="entry name" value="PB1"/>
    <property type="match status" value="1"/>
</dbReference>
<keyword evidence="3" id="KW-0129">CBS domain</keyword>
<dbReference type="InterPro" id="IPR000644">
    <property type="entry name" value="CBS_dom"/>
</dbReference>
<evidence type="ECO:0000256" key="3">
    <source>
        <dbReference type="PROSITE-ProRule" id="PRU00703"/>
    </source>
</evidence>
<sequence length="740" mass="80755">MSGAKFIRNEGRTKRLSEIDMIKWVPPPPKRTSLTQKRGQSTARKLSSSSASLASENGGTTTTNTSQIGNISKPSSPNAPSSVGGERTVKKLKLSKALTIPEGTTVFDACRRMAARRVNAVLLTDANALLSGIVTDKDISARVIAEGLRPEQTVVSKVMTRNPIFVTSDSLAIEALQKMVQGKFRHLPVVENGEVIALLDITKCLYDAISRMEKAAEQGSAIAAAVEGVERQWGNNFTAPYAFIETLRERMFKPALSTIIGEQSKVAIVSPSDPVFAAAKKMRELRVNSVIVVNGDKIHGILTSKDILMRVVAQNLSPELTLVEKVMTLNPECVTLETTILDALHVMHDGKFLHLPVVDKDGSVAACLDVLQITHAAISMVESSSGAVNDVANTMMQKFWDSALALEPPDDCDTQSEMSALMASDATELGRYPSLGLGNSFAFKFEDLKGRVHRLNCGTENLNELLSTVFQRIGADNEKDRPQLLYEDDEGDKVLLATDGDLISAVNNARSGGLKVLRLHLDYYDPTHQTKSSPSITTTTTTQRAGLVSHRSGILAAGVVLGGIAVVVYLKRAKTVKPLKTLDNKIQDFQCPSSPLSLSLTHVNYSCGSCGYQLNLNSCNRNAPDIGVKYKKSIKKGTISFFSIDETRFTQIEELRCAPYFTSMHSWGLFQRRTKLLCYKCGNHIGIAFKENNTSSSPLRLGKCRSDLITWDGISDDRIYVIKIRSLQPASTEDFTMSSV</sequence>
<evidence type="ECO:0000256" key="2">
    <source>
        <dbReference type="ARBA" id="ARBA00022737"/>
    </source>
</evidence>
<dbReference type="EMBL" id="JAPFFL010000003">
    <property type="protein sequence ID" value="KAJ6737254.1"/>
    <property type="molecule type" value="Genomic_DNA"/>
</dbReference>
<dbReference type="PROSITE" id="PS51745">
    <property type="entry name" value="PB1"/>
    <property type="match status" value="1"/>
</dbReference>
<comment type="caution">
    <text evidence="8">The sequence shown here is derived from an EMBL/GenBank/DDBJ whole genome shotgun (WGS) entry which is preliminary data.</text>
</comment>
<dbReference type="OrthoDB" id="418595at2759"/>
<dbReference type="InterPro" id="IPR051462">
    <property type="entry name" value="CBS_domain-containing"/>
</dbReference>
<dbReference type="InterPro" id="IPR000270">
    <property type="entry name" value="PB1_dom"/>
</dbReference>
<keyword evidence="5" id="KW-0472">Membrane</keyword>
<dbReference type="AlphaFoldDB" id="A0A9Q0UVL5"/>
<keyword evidence="5" id="KW-1133">Transmembrane helix</keyword>
<accession>A0A9Q0UVL5</accession>
<reference evidence="8" key="2">
    <citation type="journal article" date="2023" name="Int. J. Mol. Sci.">
        <title>De Novo Assembly and Annotation of 11 Diverse Shrub Willow (Salix) Genomes Reveals Novel Gene Organization in Sex-Linked Regions.</title>
        <authorList>
            <person name="Hyden B."/>
            <person name="Feng K."/>
            <person name="Yates T.B."/>
            <person name="Jawdy S."/>
            <person name="Cereghino C."/>
            <person name="Smart L.B."/>
            <person name="Muchero W."/>
        </authorList>
    </citation>
    <scope>NUCLEOTIDE SEQUENCE [LARGE SCALE GENOMIC DNA]</scope>
    <source>
        <tissue evidence="8">Shoot tip</tissue>
    </source>
</reference>
<dbReference type="InterPro" id="IPR046342">
    <property type="entry name" value="CBS_dom_sf"/>
</dbReference>
<feature type="transmembrane region" description="Helical" evidence="5">
    <location>
        <begin position="552"/>
        <end position="570"/>
    </location>
</feature>
<feature type="compositionally biased region" description="Polar residues" evidence="4">
    <location>
        <begin position="32"/>
        <end position="45"/>
    </location>
</feature>
<dbReference type="CDD" id="cd17782">
    <property type="entry name" value="CBS_pair_MUG70_2"/>
    <property type="match status" value="1"/>
</dbReference>
<feature type="domain" description="PB1" evidence="7">
    <location>
        <begin position="438"/>
        <end position="524"/>
    </location>
</feature>
<evidence type="ECO:0000313" key="9">
    <source>
        <dbReference type="Proteomes" id="UP001151529"/>
    </source>
</evidence>
<evidence type="ECO:0000256" key="4">
    <source>
        <dbReference type="SAM" id="MobiDB-lite"/>
    </source>
</evidence>
<feature type="domain" description="CBS" evidence="6">
    <location>
        <begin position="262"/>
        <end position="319"/>
    </location>
</feature>
<feature type="domain" description="CBS" evidence="6">
    <location>
        <begin position="93"/>
        <end position="151"/>
    </location>
</feature>
<dbReference type="Gene3D" id="3.10.580.10">
    <property type="entry name" value="CBS-domain"/>
    <property type="match status" value="2"/>
</dbReference>
<dbReference type="PANTHER" id="PTHR48108">
    <property type="entry name" value="CBS DOMAIN-CONTAINING PROTEIN CBSX2, CHLOROPLASTIC"/>
    <property type="match status" value="1"/>
</dbReference>
<dbReference type="PANTHER" id="PTHR48108:SF26">
    <property type="entry name" value="CBS DOMAIN-CONTAINING PROTEIN DDB_G0289609"/>
    <property type="match status" value="1"/>
</dbReference>
<dbReference type="InterPro" id="IPR045282">
    <property type="entry name" value="At4g08330-like"/>
</dbReference>
<feature type="region of interest" description="Disordered" evidence="4">
    <location>
        <begin position="18"/>
        <end position="88"/>
    </location>
</feature>
<name>A0A9Q0UVL5_SALVM</name>